<organism evidence="1 2">
    <name type="scientific">phage Lak_Megaphage_RVC_JS4_GC31</name>
    <dbReference type="NCBI Taxonomy" id="3109228"/>
    <lineage>
        <taxon>Viruses</taxon>
        <taxon>Duplodnaviria</taxon>
        <taxon>Heunggongvirae</taxon>
        <taxon>Uroviricota</taxon>
        <taxon>Caudoviricetes</taxon>
        <taxon>Caudoviricetes code 15 clade</taxon>
    </lineage>
</organism>
<accession>A0ABZ0Z2M9</accession>
<evidence type="ECO:0000313" key="2">
    <source>
        <dbReference type="Proteomes" id="UP001349343"/>
    </source>
</evidence>
<protein>
    <submittedName>
        <fullName evidence="1">Uncharacterized protein</fullName>
    </submittedName>
</protein>
<proteinExistence type="predicted"/>
<dbReference type="EMBL" id="OR769222">
    <property type="protein sequence ID" value="WQJ52742.1"/>
    <property type="molecule type" value="Genomic_DNA"/>
</dbReference>
<evidence type="ECO:0000313" key="1">
    <source>
        <dbReference type="EMBL" id="WQJ52742.1"/>
    </source>
</evidence>
<keyword evidence="2" id="KW-1185">Reference proteome</keyword>
<sequence>MKTFKDILKYRFKTYDKSDIEIDKMNLDAATASTLHIEQLKAIFKNKLKDFNAILNLNNEQLTQTFSYYDALNWVNELYPKINAVINIGNDIVNAVNIHNKLFPNERIEGLTEDELYVLRDLKCI</sequence>
<name>A0ABZ0Z2M9_9CAUD</name>
<dbReference type="Proteomes" id="UP001349343">
    <property type="component" value="Segment"/>
</dbReference>
<reference evidence="1 2" key="1">
    <citation type="submission" date="2023-11" db="EMBL/GenBank/DDBJ databases">
        <authorList>
            <person name="Cook R."/>
            <person name="Crisci M."/>
            <person name="Pye H."/>
            <person name="Adriaenssens E."/>
            <person name="Santini J."/>
        </authorList>
    </citation>
    <scope>NUCLEOTIDE SEQUENCE [LARGE SCALE GENOMIC DNA]</scope>
    <source>
        <strain evidence="1">Lak_Megaphage_RVC_JS4_GC31</strain>
    </source>
</reference>